<feature type="transmembrane region" description="Helical" evidence="8">
    <location>
        <begin position="284"/>
        <end position="305"/>
    </location>
</feature>
<feature type="transmembrane region" description="Helical" evidence="8">
    <location>
        <begin position="317"/>
        <end position="337"/>
    </location>
</feature>
<accession>A0ABX8B206</accession>
<protein>
    <submittedName>
        <fullName evidence="10">Glycosyltransferase family 39 protein</fullName>
    </submittedName>
</protein>
<feature type="transmembrane region" description="Helical" evidence="8">
    <location>
        <begin position="188"/>
        <end position="205"/>
    </location>
</feature>
<keyword evidence="11" id="KW-1185">Reference proteome</keyword>
<feature type="transmembrane region" description="Helical" evidence="8">
    <location>
        <begin position="372"/>
        <end position="391"/>
    </location>
</feature>
<dbReference type="PROSITE" id="PS51257">
    <property type="entry name" value="PROKAR_LIPOPROTEIN"/>
    <property type="match status" value="1"/>
</dbReference>
<feature type="transmembrane region" description="Helical" evidence="8">
    <location>
        <begin position="431"/>
        <end position="453"/>
    </location>
</feature>
<evidence type="ECO:0000256" key="5">
    <source>
        <dbReference type="ARBA" id="ARBA00022692"/>
    </source>
</evidence>
<dbReference type="RefSeq" id="WP_211423280.1">
    <property type="nucleotide sequence ID" value="NZ_CP072643.1"/>
</dbReference>
<evidence type="ECO:0000256" key="1">
    <source>
        <dbReference type="ARBA" id="ARBA00004651"/>
    </source>
</evidence>
<gene>
    <name evidence="10" type="ORF">J8C05_13500</name>
</gene>
<name>A0ABX8B206_9BACT</name>
<feature type="transmembrane region" description="Helical" evidence="8">
    <location>
        <begin position="112"/>
        <end position="130"/>
    </location>
</feature>
<dbReference type="EMBL" id="CP072643">
    <property type="protein sequence ID" value="QUV95038.1"/>
    <property type="molecule type" value="Genomic_DNA"/>
</dbReference>
<feature type="transmembrane region" description="Helical" evidence="8">
    <location>
        <begin position="460"/>
        <end position="481"/>
    </location>
</feature>
<evidence type="ECO:0000256" key="7">
    <source>
        <dbReference type="ARBA" id="ARBA00023136"/>
    </source>
</evidence>
<keyword evidence="5 8" id="KW-0812">Transmembrane</keyword>
<dbReference type="PANTHER" id="PTHR33908">
    <property type="entry name" value="MANNOSYLTRANSFERASE YKCB-RELATED"/>
    <property type="match status" value="1"/>
</dbReference>
<feature type="transmembrane region" description="Helical" evidence="8">
    <location>
        <begin position="87"/>
        <end position="105"/>
    </location>
</feature>
<evidence type="ECO:0000256" key="2">
    <source>
        <dbReference type="ARBA" id="ARBA00022475"/>
    </source>
</evidence>
<evidence type="ECO:0000313" key="10">
    <source>
        <dbReference type="EMBL" id="QUV95038.1"/>
    </source>
</evidence>
<proteinExistence type="predicted"/>
<comment type="subcellular location">
    <subcellularLocation>
        <location evidence="1">Cell membrane</location>
        <topology evidence="1">Multi-pass membrane protein</topology>
    </subcellularLocation>
</comment>
<keyword evidence="7 8" id="KW-0472">Membrane</keyword>
<keyword evidence="6 8" id="KW-1133">Transmembrane helix</keyword>
<evidence type="ECO:0000313" key="11">
    <source>
        <dbReference type="Proteomes" id="UP000677668"/>
    </source>
</evidence>
<evidence type="ECO:0000256" key="8">
    <source>
        <dbReference type="SAM" id="Phobius"/>
    </source>
</evidence>
<evidence type="ECO:0000256" key="4">
    <source>
        <dbReference type="ARBA" id="ARBA00022679"/>
    </source>
</evidence>
<keyword evidence="4" id="KW-0808">Transferase</keyword>
<dbReference type="InterPro" id="IPR050297">
    <property type="entry name" value="LipidA_mod_glycosyltrf_83"/>
</dbReference>
<keyword evidence="2" id="KW-1003">Cell membrane</keyword>
<sequence length="646" mass="71181">MLPSERPVWRGELVVLAVASIVFLSACVSPPHLMDDVDAAQAQIARTMLATGDWVTPRLNGVAYLEKPPLKYWLIALSFRVFGVSDWAARLPIGLGAVALCWLACRMGGWAFGARAGFHAGLVLATSIGLFLFTRILIADVLLTLSLALAMWSFLRALDPAERHPRRWAMLLALCLAAGFLLKGFIGLVFPLAAMGLYAVCTGQWRQRDFWQRLPPVTLSLLVLGLTSPWFIAATVANPPWFDVALTSEPGKYRGFFWFFVFNEHVLRFLGRRYPRDYNTVPRLWFWCSHLIWFFPWSLFLPGVARLRLTRRPDDRASRMTLLAVLWIGFVMLFFSLSTTQEYYSLPIYPAVAVLLGAALTHDGRFQSVARWLTGGMAALAALAAGALIILNWQTPTPGDIAQALAKSTDVYAVYTLSLGHMGDLTLQSFAYLRLPLALATAAFLTGAVGVALVRAGWVWLPVTVMLTLLLVAARIAMVAFDPYLGSYPLAQALIAAQQHQPGQVVVDNQYYAFSSVFFYADLRHAWLLNGRVTNLEYGSYAPGAPQVFLDDEGFVALWRGAERVYLLVEDVHLPRIETLVGATALHTIAASGGKFLLCNQPKVQQNSASPAYKNQPKVLGYNGPGPSRVGSSMKTNLFFSDAQAA</sequence>
<organism evidence="10 11">
    <name type="scientific">Chloracidobacterium sp. N</name>
    <dbReference type="NCBI Taxonomy" id="2821540"/>
    <lineage>
        <taxon>Bacteria</taxon>
        <taxon>Pseudomonadati</taxon>
        <taxon>Acidobacteriota</taxon>
        <taxon>Terriglobia</taxon>
        <taxon>Terriglobales</taxon>
        <taxon>Acidobacteriaceae</taxon>
        <taxon>Chloracidobacterium</taxon>
        <taxon>Chloracidobacterium aggregatum</taxon>
    </lineage>
</organism>
<feature type="domain" description="Glycosyltransferase RgtA/B/C/D-like" evidence="9">
    <location>
        <begin position="67"/>
        <end position="231"/>
    </location>
</feature>
<dbReference type="Pfam" id="PF13231">
    <property type="entry name" value="PMT_2"/>
    <property type="match status" value="1"/>
</dbReference>
<feature type="transmembrane region" description="Helical" evidence="8">
    <location>
        <begin position="343"/>
        <end position="360"/>
    </location>
</feature>
<evidence type="ECO:0000259" key="9">
    <source>
        <dbReference type="Pfam" id="PF13231"/>
    </source>
</evidence>
<evidence type="ECO:0000256" key="3">
    <source>
        <dbReference type="ARBA" id="ARBA00022676"/>
    </source>
</evidence>
<dbReference type="Proteomes" id="UP000677668">
    <property type="component" value="Chromosome 2"/>
</dbReference>
<keyword evidence="3" id="KW-0328">Glycosyltransferase</keyword>
<reference evidence="10 11" key="1">
    <citation type="submission" date="2021-03" db="EMBL/GenBank/DDBJ databases">
        <title>Genomic and phenotypic characterization of Chloracidobacterium isolates provides evidence for multiple species.</title>
        <authorList>
            <person name="Saini M.K."/>
            <person name="Costas A.M.G."/>
            <person name="Tank M."/>
            <person name="Bryant D.A."/>
        </authorList>
    </citation>
    <scope>NUCLEOTIDE SEQUENCE [LARGE SCALE GENOMIC DNA]</scope>
    <source>
        <strain evidence="10 11">N</strain>
    </source>
</reference>
<feature type="transmembrane region" description="Helical" evidence="8">
    <location>
        <begin position="217"/>
        <end position="237"/>
    </location>
</feature>
<dbReference type="PANTHER" id="PTHR33908:SF3">
    <property type="entry name" value="UNDECAPRENYL PHOSPHATE-ALPHA-4-AMINO-4-DEOXY-L-ARABINOSE ARABINOSYL TRANSFERASE"/>
    <property type="match status" value="1"/>
</dbReference>
<dbReference type="InterPro" id="IPR038731">
    <property type="entry name" value="RgtA/B/C-like"/>
</dbReference>
<evidence type="ECO:0000256" key="6">
    <source>
        <dbReference type="ARBA" id="ARBA00022989"/>
    </source>
</evidence>